<proteinExistence type="predicted"/>
<evidence type="ECO:0000313" key="1">
    <source>
        <dbReference type="EMBL" id="KAK7679478.1"/>
    </source>
</evidence>
<dbReference type="EMBL" id="JASBNA010000059">
    <property type="protein sequence ID" value="KAK7679478.1"/>
    <property type="molecule type" value="Genomic_DNA"/>
</dbReference>
<accession>A0AAW0FD55</accession>
<name>A0AAW0FD55_9APHY</name>
<protein>
    <submittedName>
        <fullName evidence="1">Uncharacterized protein</fullName>
    </submittedName>
</protein>
<keyword evidence="2" id="KW-1185">Reference proteome</keyword>
<organism evidence="1 2">
    <name type="scientific">Cerrena zonata</name>
    <dbReference type="NCBI Taxonomy" id="2478898"/>
    <lineage>
        <taxon>Eukaryota</taxon>
        <taxon>Fungi</taxon>
        <taxon>Dikarya</taxon>
        <taxon>Basidiomycota</taxon>
        <taxon>Agaricomycotina</taxon>
        <taxon>Agaricomycetes</taxon>
        <taxon>Polyporales</taxon>
        <taxon>Cerrenaceae</taxon>
        <taxon>Cerrena</taxon>
    </lineage>
</organism>
<dbReference type="Proteomes" id="UP001385951">
    <property type="component" value="Unassembled WGS sequence"/>
</dbReference>
<evidence type="ECO:0000313" key="2">
    <source>
        <dbReference type="Proteomes" id="UP001385951"/>
    </source>
</evidence>
<sequence>MDKNTDAFIIFNLPNIQVDHSTEEKYIQLEIPLYIIQSICRFPVKWLRYVAWAILHVHGNILVQPPTSIAKVLEDDATLSPNDVLYFLSRDNIIASATVNRLGCH</sequence>
<dbReference type="AlphaFoldDB" id="A0AAW0FD55"/>
<gene>
    <name evidence="1" type="ORF">QCA50_017532</name>
</gene>
<comment type="caution">
    <text evidence="1">The sequence shown here is derived from an EMBL/GenBank/DDBJ whole genome shotgun (WGS) entry which is preliminary data.</text>
</comment>
<reference evidence="1 2" key="1">
    <citation type="submission" date="2022-09" db="EMBL/GenBank/DDBJ databases">
        <authorList>
            <person name="Palmer J.M."/>
        </authorList>
    </citation>
    <scope>NUCLEOTIDE SEQUENCE [LARGE SCALE GENOMIC DNA]</scope>
    <source>
        <strain evidence="1 2">DSM 7382</strain>
    </source>
</reference>